<evidence type="ECO:0000256" key="1">
    <source>
        <dbReference type="SAM" id="Phobius"/>
    </source>
</evidence>
<gene>
    <name evidence="2" type="ORF">GMD11_10775</name>
    <name evidence="3" type="ORF">GMD18_11085</name>
</gene>
<sequence>MKRLARGINVLLTLVDKFSAPITAVAGKTKQAERQFKNTQNAVNNFAKGANNKFLGLVGTVGKLGAVVGTLGGVLTIGGIVSASQKWLEMGQAQVEAETKLEAILKNVTSIQAVSAEHYKTVRKELSAYASELQNLGVVGDEVTLAGMQQLATFQLNGEQIKMLSGGMLDLLVQQKGMNATQQDAVGIANMIGKAMTGQVTAMSRVGITMTESEKEIIKNGDAMTKAATIAKVLQNNVGGVNAAMAKTDAGKAQQGMNTYGDMLENLGIKLMPLKGKFWSVIGGLTPVIENKAMKVLDRFIKKFDELSPVIDKYIPAVIDGIVKFGDVIFDTFEVAGKIIAFMIDNSEILIPVLAGITAAFTAFNVISTVSSGLDKIKDFTSGISAAGGIFKFIATMNPFALWAIGIGLLITALVYLYRNWDKVKAAVLSVWDSIKAFGNYIASIFSPLFETVFSVIETVVTGAFMQVMTVVNTIQTVFTNLIDFIVNVFTGNWSGAWQNVINILGSLFDGLVQLVRNPLNLIIDMVNKVISSINGINFTVPSWVPGFGGKGFKPDLPTVPNFATGTSYFKGGLAEINEDGRGEIVNLPSGSQIVPHDKSAGQMNLQPQIALYLTIQGNVIGNEEYADYVGDVIVAKLRAALGNI</sequence>
<keyword evidence="1" id="KW-0472">Membrane</keyword>
<organism evidence="2 5">
    <name type="scientific">Phascolarctobacterium faecium</name>
    <dbReference type="NCBI Taxonomy" id="33025"/>
    <lineage>
        <taxon>Bacteria</taxon>
        <taxon>Bacillati</taxon>
        <taxon>Bacillota</taxon>
        <taxon>Negativicutes</taxon>
        <taxon>Acidaminococcales</taxon>
        <taxon>Acidaminococcaceae</taxon>
        <taxon>Phascolarctobacterium</taxon>
    </lineage>
</organism>
<evidence type="ECO:0000313" key="5">
    <source>
        <dbReference type="Proteomes" id="UP000484547"/>
    </source>
</evidence>
<evidence type="ECO:0000313" key="2">
    <source>
        <dbReference type="EMBL" id="MTT76737.1"/>
    </source>
</evidence>
<name>A0A7X2XHS6_9FIRM</name>
<keyword evidence="1" id="KW-1133">Transmembrane helix</keyword>
<dbReference type="EMBL" id="WNBM01000010">
    <property type="protein sequence ID" value="MTT76737.1"/>
    <property type="molecule type" value="Genomic_DNA"/>
</dbReference>
<proteinExistence type="predicted"/>
<accession>A0A7X2XHS6</accession>
<keyword evidence="1" id="KW-0812">Transmembrane</keyword>
<dbReference type="OrthoDB" id="90760at2"/>
<dbReference type="EMBL" id="WNBW01000013">
    <property type="protein sequence ID" value="MTU04927.1"/>
    <property type="molecule type" value="Genomic_DNA"/>
</dbReference>
<keyword evidence="4" id="KW-1185">Reference proteome</keyword>
<comment type="caution">
    <text evidence="2">The sequence shown here is derived from an EMBL/GenBank/DDBJ whole genome shotgun (WGS) entry which is preliminary data.</text>
</comment>
<protein>
    <submittedName>
        <fullName evidence="2">Uncharacterized protein</fullName>
    </submittedName>
</protein>
<dbReference type="Proteomes" id="UP000484547">
    <property type="component" value="Unassembled WGS sequence"/>
</dbReference>
<dbReference type="Proteomes" id="UP000443070">
    <property type="component" value="Unassembled WGS sequence"/>
</dbReference>
<evidence type="ECO:0000313" key="3">
    <source>
        <dbReference type="EMBL" id="MTU04927.1"/>
    </source>
</evidence>
<evidence type="ECO:0000313" key="4">
    <source>
        <dbReference type="Proteomes" id="UP000443070"/>
    </source>
</evidence>
<dbReference type="AlphaFoldDB" id="A0A7X2XHS6"/>
<dbReference type="RefSeq" id="WP_155164277.1">
    <property type="nucleotide sequence ID" value="NZ_WNBG01000013.1"/>
</dbReference>
<feature type="transmembrane region" description="Helical" evidence="1">
    <location>
        <begin position="400"/>
        <end position="418"/>
    </location>
</feature>
<reference evidence="4 5" key="1">
    <citation type="journal article" date="2019" name="Nat. Med.">
        <title>A library of human gut bacterial isolates paired with longitudinal multiomics data enables mechanistic microbiome research.</title>
        <authorList>
            <person name="Poyet M."/>
            <person name="Groussin M."/>
            <person name="Gibbons S.M."/>
            <person name="Avila-Pacheco J."/>
            <person name="Jiang X."/>
            <person name="Kearney S.M."/>
            <person name="Perrotta A.R."/>
            <person name="Berdy B."/>
            <person name="Zhao S."/>
            <person name="Lieberman T.D."/>
            <person name="Swanson P.K."/>
            <person name="Smith M."/>
            <person name="Roesemann S."/>
            <person name="Alexander J.E."/>
            <person name="Rich S.A."/>
            <person name="Livny J."/>
            <person name="Vlamakis H."/>
            <person name="Clish C."/>
            <person name="Bullock K."/>
            <person name="Deik A."/>
            <person name="Scott J."/>
            <person name="Pierce K.A."/>
            <person name="Xavier R.J."/>
            <person name="Alm E.J."/>
        </authorList>
    </citation>
    <scope>NUCLEOTIDE SEQUENCE [LARGE SCALE GENOMIC DNA]</scope>
    <source>
        <strain evidence="2 5">BIOML-A13</strain>
        <strain evidence="3 4">BIOML-A3</strain>
    </source>
</reference>
<feature type="transmembrane region" description="Helical" evidence="1">
    <location>
        <begin position="349"/>
        <end position="367"/>
    </location>
</feature>